<dbReference type="EMBL" id="CAUYUJ010006335">
    <property type="protein sequence ID" value="CAK0817024.1"/>
    <property type="molecule type" value="Genomic_DNA"/>
</dbReference>
<proteinExistence type="predicted"/>
<gene>
    <name evidence="1" type="ORF">PCOR1329_LOCUS19752</name>
</gene>
<organism evidence="1 2">
    <name type="scientific">Prorocentrum cordatum</name>
    <dbReference type="NCBI Taxonomy" id="2364126"/>
    <lineage>
        <taxon>Eukaryota</taxon>
        <taxon>Sar</taxon>
        <taxon>Alveolata</taxon>
        <taxon>Dinophyceae</taxon>
        <taxon>Prorocentrales</taxon>
        <taxon>Prorocentraceae</taxon>
        <taxon>Prorocentrum</taxon>
    </lineage>
</organism>
<dbReference type="Proteomes" id="UP001189429">
    <property type="component" value="Unassembled WGS sequence"/>
</dbReference>
<evidence type="ECO:0000313" key="2">
    <source>
        <dbReference type="Proteomes" id="UP001189429"/>
    </source>
</evidence>
<comment type="caution">
    <text evidence="1">The sequence shown here is derived from an EMBL/GenBank/DDBJ whole genome shotgun (WGS) entry which is preliminary data.</text>
</comment>
<name>A0ABN9RJZ5_9DINO</name>
<accession>A0ABN9RJZ5</accession>
<keyword evidence="2" id="KW-1185">Reference proteome</keyword>
<reference evidence="1" key="1">
    <citation type="submission" date="2023-10" db="EMBL/GenBank/DDBJ databases">
        <authorList>
            <person name="Chen Y."/>
            <person name="Shah S."/>
            <person name="Dougan E. K."/>
            <person name="Thang M."/>
            <person name="Chan C."/>
        </authorList>
    </citation>
    <scope>NUCLEOTIDE SEQUENCE [LARGE SCALE GENOMIC DNA]</scope>
</reference>
<evidence type="ECO:0000313" key="1">
    <source>
        <dbReference type="EMBL" id="CAK0817024.1"/>
    </source>
</evidence>
<sequence>MDIPFEVEHKVNETWEVGKDDGDLEIGELRTTGRSMPGHHGRIVHRVPLRHKAPVVAQARMAMQSKPSLLSMGSLIGHASPDHVVRPELVAASWPHPHLEPSGLSCDASGRNFVVTDGVSVYSAALDLRRPRLVFAEADCPAVLGEGLQDTAVACHSSGADGCSAMLLHRFGGRIAGCSLGNSSSGQLARGFGVPDAWLERVRVAAADGRAHGRSELPEVLAAGLGCEGSREGQEPWEAALDCAMVGTSNGRIVELKRHSKRDELVPSNFLSDSLEGYDGVPLDPGTLRAINARHVGVLRRQERGRQRIDLFDRELGGAPIGKLPLPAWLGAASSWCAGGGQLYILGKGASPKIWQIQIPHELVM</sequence>
<protein>
    <submittedName>
        <fullName evidence="1">Uncharacterized protein</fullName>
    </submittedName>
</protein>